<evidence type="ECO:0000313" key="3">
    <source>
        <dbReference type="EMBL" id="SDM15605.1"/>
    </source>
</evidence>
<feature type="chain" id="PRO_5045581505" description="DUF6705 domain-containing protein" evidence="1">
    <location>
        <begin position="20"/>
        <end position="194"/>
    </location>
</feature>
<protein>
    <recommendedName>
        <fullName evidence="2">DUF6705 domain-containing protein</fullName>
    </recommendedName>
</protein>
<gene>
    <name evidence="3" type="ORF">SAMN05216273_1155</name>
</gene>
<evidence type="ECO:0000256" key="1">
    <source>
        <dbReference type="SAM" id="SignalP"/>
    </source>
</evidence>
<dbReference type="Proteomes" id="UP000199242">
    <property type="component" value="Unassembled WGS sequence"/>
</dbReference>
<keyword evidence="4" id="KW-1185">Reference proteome</keyword>
<name>A0ABY0QZL7_9FLAO</name>
<keyword evidence="1" id="KW-0732">Signal</keyword>
<dbReference type="RefSeq" id="WP_089744944.1">
    <property type="nucleotide sequence ID" value="NZ_FNHD01000015.1"/>
</dbReference>
<evidence type="ECO:0000313" key="4">
    <source>
        <dbReference type="Proteomes" id="UP000199242"/>
    </source>
</evidence>
<dbReference type="InterPro" id="IPR046551">
    <property type="entry name" value="DUF6705"/>
</dbReference>
<comment type="caution">
    <text evidence="3">The sequence shown here is derived from an EMBL/GenBank/DDBJ whole genome shotgun (WGS) entry which is preliminary data.</text>
</comment>
<reference evidence="3 4" key="1">
    <citation type="submission" date="2016-10" db="EMBL/GenBank/DDBJ databases">
        <authorList>
            <person name="Varghese N."/>
            <person name="Submissions S."/>
        </authorList>
    </citation>
    <scope>NUCLEOTIDE SEQUENCE [LARGE SCALE GENOMIC DNA]</scope>
    <source>
        <strain evidence="3 4">CGMCC 1.10941</strain>
    </source>
</reference>
<organism evidence="3 4">
    <name type="scientific">Chryseobacterium taihuense</name>
    <dbReference type="NCBI Taxonomy" id="1141221"/>
    <lineage>
        <taxon>Bacteria</taxon>
        <taxon>Pseudomonadati</taxon>
        <taxon>Bacteroidota</taxon>
        <taxon>Flavobacteriia</taxon>
        <taxon>Flavobacteriales</taxon>
        <taxon>Weeksellaceae</taxon>
        <taxon>Chryseobacterium group</taxon>
        <taxon>Chryseobacterium</taxon>
    </lineage>
</organism>
<dbReference type="EMBL" id="FNHD01000015">
    <property type="protein sequence ID" value="SDM15605.1"/>
    <property type="molecule type" value="Genomic_DNA"/>
</dbReference>
<feature type="signal peptide" evidence="1">
    <location>
        <begin position="1"/>
        <end position="19"/>
    </location>
</feature>
<feature type="domain" description="DUF6705" evidence="2">
    <location>
        <begin position="1"/>
        <end position="106"/>
    </location>
</feature>
<evidence type="ECO:0000259" key="2">
    <source>
        <dbReference type="Pfam" id="PF20448"/>
    </source>
</evidence>
<dbReference type="Pfam" id="PF20448">
    <property type="entry name" value="DUF6705"/>
    <property type="match status" value="1"/>
</dbReference>
<sequence>MKNILTILLLSSIFYSAFAQQACATFTEIPLRTFTTIPQNECYYLKDTNNELNDYVGTWKAMWNNKIVFVTFKKIINKYNNTLHYNKDYLIASFKTLDINGNILYDNTFLDDDSKKIKGGKFRKADDRYSLVYIDLCHTSGDIRINFNNLAKTELQWNYLQDKYEWLDSDCFFYNYPPDQLPNPLPKAAIFVKQ</sequence>
<accession>A0ABY0QZL7</accession>
<proteinExistence type="predicted"/>